<evidence type="ECO:0000313" key="2">
    <source>
        <dbReference type="EMBL" id="GAA4914875.1"/>
    </source>
</evidence>
<keyword evidence="1" id="KW-0812">Transmembrane</keyword>
<evidence type="ECO:0000256" key="1">
    <source>
        <dbReference type="SAM" id="Phobius"/>
    </source>
</evidence>
<dbReference type="Proteomes" id="UP001500368">
    <property type="component" value="Unassembled WGS sequence"/>
</dbReference>
<proteinExistence type="predicted"/>
<comment type="caution">
    <text evidence="2">The sequence shown here is derived from an EMBL/GenBank/DDBJ whole genome shotgun (WGS) entry which is preliminary data.</text>
</comment>
<feature type="transmembrane region" description="Helical" evidence="1">
    <location>
        <begin position="27"/>
        <end position="45"/>
    </location>
</feature>
<keyword evidence="1" id="KW-1133">Transmembrane helix</keyword>
<accession>A0ABP9FT80</accession>
<gene>
    <name evidence="2" type="ORF">GCM10025790_07340</name>
</gene>
<protein>
    <recommendedName>
        <fullName evidence="4">DUF4307 domain-containing protein</fullName>
    </recommendedName>
</protein>
<keyword evidence="1" id="KW-0472">Membrane</keyword>
<evidence type="ECO:0000313" key="3">
    <source>
        <dbReference type="Proteomes" id="UP001500368"/>
    </source>
</evidence>
<dbReference type="InterPro" id="IPR025443">
    <property type="entry name" value="DUF4307"/>
</dbReference>
<dbReference type="RefSeq" id="WP_345476728.1">
    <property type="nucleotide sequence ID" value="NZ_BAABLW010000003.1"/>
</dbReference>
<dbReference type="Pfam" id="PF14155">
    <property type="entry name" value="DUF4307"/>
    <property type="match status" value="1"/>
</dbReference>
<organism evidence="2 3">
    <name type="scientific">Nesterenkonia rhizosphaerae</name>
    <dbReference type="NCBI Taxonomy" id="1348272"/>
    <lineage>
        <taxon>Bacteria</taxon>
        <taxon>Bacillati</taxon>
        <taxon>Actinomycetota</taxon>
        <taxon>Actinomycetes</taxon>
        <taxon>Micrococcales</taxon>
        <taxon>Micrococcaceae</taxon>
        <taxon>Nesterenkonia</taxon>
    </lineage>
</organism>
<keyword evidence="3" id="KW-1185">Reference proteome</keyword>
<name>A0ABP9FT80_9MICC</name>
<sequence>MTVTDSPTMSQRYGAPQQRMSPAAKKWSVISALALALAAAVWFTLGNSFGELTFKDVGYNIESDTRASVDYQVTKDFDATAQCMLHVMDSSYAIVGARIVTIGPHEGASNADRSQHFRSEVRTEHRGVTGVVDDCWLLD</sequence>
<evidence type="ECO:0008006" key="4">
    <source>
        <dbReference type="Google" id="ProtNLM"/>
    </source>
</evidence>
<reference evidence="3" key="1">
    <citation type="journal article" date="2019" name="Int. J. Syst. Evol. Microbiol.">
        <title>The Global Catalogue of Microorganisms (GCM) 10K type strain sequencing project: providing services to taxonomists for standard genome sequencing and annotation.</title>
        <authorList>
            <consortium name="The Broad Institute Genomics Platform"/>
            <consortium name="The Broad Institute Genome Sequencing Center for Infectious Disease"/>
            <person name="Wu L."/>
            <person name="Ma J."/>
        </authorList>
    </citation>
    <scope>NUCLEOTIDE SEQUENCE [LARGE SCALE GENOMIC DNA]</scope>
    <source>
        <strain evidence="3">JCM 19129</strain>
    </source>
</reference>
<dbReference type="EMBL" id="BAABLW010000003">
    <property type="protein sequence ID" value="GAA4914875.1"/>
    <property type="molecule type" value="Genomic_DNA"/>
</dbReference>